<proteinExistence type="inferred from homology"/>
<feature type="transmembrane region" description="Helical" evidence="10">
    <location>
        <begin position="421"/>
        <end position="441"/>
    </location>
</feature>
<evidence type="ECO:0000313" key="13">
    <source>
        <dbReference type="Proteomes" id="UP001620461"/>
    </source>
</evidence>
<evidence type="ECO:0000313" key="12">
    <source>
        <dbReference type="EMBL" id="MFK2901237.1"/>
    </source>
</evidence>
<evidence type="ECO:0000256" key="9">
    <source>
        <dbReference type="ARBA" id="ARBA00061532"/>
    </source>
</evidence>
<evidence type="ECO:0000256" key="10">
    <source>
        <dbReference type="HAMAP-Rule" id="MF_02078"/>
    </source>
</evidence>
<feature type="transmembrane region" description="Helical" evidence="10">
    <location>
        <begin position="355"/>
        <end position="377"/>
    </location>
</feature>
<comment type="caution">
    <text evidence="12">The sequence shown here is derived from an EMBL/GenBank/DDBJ whole genome shotgun (WGS) entry which is preliminary data.</text>
</comment>
<dbReference type="PANTHER" id="PTHR47019:SF1">
    <property type="entry name" value="LIPID II FLIPPASE MURJ"/>
    <property type="match status" value="1"/>
</dbReference>
<comment type="function">
    <text evidence="8 10 11">Involved in peptidoglycan biosynthesis. Transports lipid-linked peptidoglycan precursors from the inner to the outer leaflet of the cytoplasmic membrane.</text>
</comment>
<dbReference type="PIRSF" id="PIRSF002869">
    <property type="entry name" value="MviN"/>
    <property type="match status" value="1"/>
</dbReference>
<dbReference type="PRINTS" id="PR01806">
    <property type="entry name" value="VIRFACTRMVIN"/>
</dbReference>
<keyword evidence="7 10" id="KW-0472">Membrane</keyword>
<dbReference type="Pfam" id="PF03023">
    <property type="entry name" value="MurJ"/>
    <property type="match status" value="1"/>
</dbReference>
<feature type="transmembrane region" description="Helical" evidence="10">
    <location>
        <begin position="126"/>
        <end position="152"/>
    </location>
</feature>
<feature type="transmembrane region" description="Helical" evidence="10">
    <location>
        <begin position="320"/>
        <end position="343"/>
    </location>
</feature>
<dbReference type="EMBL" id="JADIKJ010000014">
    <property type="protein sequence ID" value="MFK2901237.1"/>
    <property type="molecule type" value="Genomic_DNA"/>
</dbReference>
<feature type="transmembrane region" description="Helical" evidence="10">
    <location>
        <begin position="159"/>
        <end position="182"/>
    </location>
</feature>
<dbReference type="InterPro" id="IPR004268">
    <property type="entry name" value="MurJ"/>
</dbReference>
<evidence type="ECO:0000256" key="3">
    <source>
        <dbReference type="ARBA" id="ARBA00022692"/>
    </source>
</evidence>
<keyword evidence="4 10" id="KW-0133">Cell shape</keyword>
<evidence type="ECO:0000256" key="2">
    <source>
        <dbReference type="ARBA" id="ARBA00022475"/>
    </source>
</evidence>
<evidence type="ECO:0000256" key="6">
    <source>
        <dbReference type="ARBA" id="ARBA00022989"/>
    </source>
</evidence>
<comment type="subcellular location">
    <subcellularLocation>
        <location evidence="10">Cell inner membrane</location>
        <topology evidence="10">Multi-pass membrane protein</topology>
    </subcellularLocation>
    <subcellularLocation>
        <location evidence="1">Cell membrane</location>
        <topology evidence="1">Multi-pass membrane protein</topology>
    </subcellularLocation>
</comment>
<dbReference type="CDD" id="cd13123">
    <property type="entry name" value="MATE_MurJ_like"/>
    <property type="match status" value="1"/>
</dbReference>
<feature type="transmembrane region" description="Helical" evidence="10">
    <location>
        <begin position="397"/>
        <end position="415"/>
    </location>
</feature>
<keyword evidence="6 10" id="KW-1133">Transmembrane helix</keyword>
<feature type="transmembrane region" description="Helical" evidence="10">
    <location>
        <begin position="88"/>
        <end position="114"/>
    </location>
</feature>
<keyword evidence="5 10" id="KW-0573">Peptidoglycan synthesis</keyword>
<reference evidence="12 13" key="1">
    <citation type="submission" date="2020-10" db="EMBL/GenBank/DDBJ databases">
        <title>Phylogeny of dyella-like bacteria.</title>
        <authorList>
            <person name="Fu J."/>
        </authorList>
    </citation>
    <scope>NUCLEOTIDE SEQUENCE [LARGE SCALE GENOMIC DNA]</scope>
    <source>
        <strain evidence="12 13">JP1</strain>
    </source>
</reference>
<feature type="transmembrane region" description="Helical" evidence="10">
    <location>
        <begin position="188"/>
        <end position="211"/>
    </location>
</feature>
<dbReference type="HAMAP" id="MF_02078">
    <property type="entry name" value="MurJ_MviN"/>
    <property type="match status" value="1"/>
</dbReference>
<evidence type="ECO:0000256" key="11">
    <source>
        <dbReference type="PIRNR" id="PIRNR002869"/>
    </source>
</evidence>
<sequence length="529" mass="56381">MTKEAGRGHALLVGAGILCSRLFGLARQRVFSHYFGLSDAADIFSAALRVPNFLQNLFGEGVLSASFIPVYARLLAQHKQEDADRLAGAIAAVLALLISVIVALGVLATPYLLWLIAPGYTGEKRALTILIVRILFPGTGILVWSAWCLGILNSHHKFFLSYAAPVVWNLSMILTMLAFRHLDADRLIVYLAWGTVLGCLLQFLVQLGPVLKLVPGMRLRFDLRSAHVKQVGGSFLGVAVGRGVVQISAFVDQAISTLLGSGAIAGMTTASSINLLPVSLFGMAISASELPTLSRMAGDEVDAEVAGKLSARLNGGLERIAFFIVPSSMAFFALGNVVVAALYQSGAFTSKDSRYVWAILAGSGVGLLASTFGRLYASTYYAMRDTRTPLRFALVRLAFTAVLGLASALLLPGWLGVPAQWGAVGLTASAGVAGWIEFHLLRSKLNKKLGPTGVPASMMAKLWTSALAAALAACLVEHYLPDHGPIMTAAFVLSAYGIAYFTITYLLRIKVCVEVIGKLLRRVTGRRLG</sequence>
<keyword evidence="10" id="KW-0997">Cell inner membrane</keyword>
<dbReference type="InterPro" id="IPR051050">
    <property type="entry name" value="Lipid_II_flippase_MurJ/MviN"/>
</dbReference>
<comment type="caution">
    <text evidence="10">Lacks conserved residue(s) required for the propagation of feature annotation.</text>
</comment>
<keyword evidence="10 11" id="KW-0961">Cell wall biogenesis/degradation</keyword>
<organism evidence="12 13">
    <name type="scientific">Dyella jejuensis</name>
    <dbReference type="NCBI Taxonomy" id="1432009"/>
    <lineage>
        <taxon>Bacteria</taxon>
        <taxon>Pseudomonadati</taxon>
        <taxon>Pseudomonadota</taxon>
        <taxon>Gammaproteobacteria</taxon>
        <taxon>Lysobacterales</taxon>
        <taxon>Rhodanobacteraceae</taxon>
        <taxon>Dyella</taxon>
    </lineage>
</organism>
<evidence type="ECO:0000256" key="7">
    <source>
        <dbReference type="ARBA" id="ARBA00023136"/>
    </source>
</evidence>
<keyword evidence="3 10" id="KW-0812">Transmembrane</keyword>
<comment type="pathway">
    <text evidence="10">Cell wall biogenesis; peptidoglycan biosynthesis.</text>
</comment>
<evidence type="ECO:0000256" key="5">
    <source>
        <dbReference type="ARBA" id="ARBA00022984"/>
    </source>
</evidence>
<feature type="transmembrane region" description="Helical" evidence="10">
    <location>
        <begin position="462"/>
        <end position="480"/>
    </location>
</feature>
<name>A0ABW8JN06_9GAMM</name>
<dbReference type="NCBIfam" id="TIGR01695">
    <property type="entry name" value="murJ_mviN"/>
    <property type="match status" value="1"/>
</dbReference>
<keyword evidence="13" id="KW-1185">Reference proteome</keyword>
<protein>
    <recommendedName>
        <fullName evidence="10">Probable lipid II flippase MurJ</fullName>
    </recommendedName>
</protein>
<evidence type="ECO:0000256" key="8">
    <source>
        <dbReference type="ARBA" id="ARBA00060041"/>
    </source>
</evidence>
<keyword evidence="2 10" id="KW-1003">Cell membrane</keyword>
<keyword evidence="10 11" id="KW-0813">Transport</keyword>
<gene>
    <name evidence="10 12" type="primary">murJ</name>
    <name evidence="12" type="ORF">ISP15_12890</name>
</gene>
<evidence type="ECO:0000256" key="4">
    <source>
        <dbReference type="ARBA" id="ARBA00022960"/>
    </source>
</evidence>
<dbReference type="Proteomes" id="UP001620461">
    <property type="component" value="Unassembled WGS sequence"/>
</dbReference>
<feature type="transmembrane region" description="Helical" evidence="10">
    <location>
        <begin position="486"/>
        <end position="507"/>
    </location>
</feature>
<evidence type="ECO:0000256" key="1">
    <source>
        <dbReference type="ARBA" id="ARBA00004651"/>
    </source>
</evidence>
<dbReference type="PANTHER" id="PTHR47019">
    <property type="entry name" value="LIPID II FLIPPASE MURJ"/>
    <property type="match status" value="1"/>
</dbReference>
<comment type="similarity">
    <text evidence="9 10 11">Belongs to the MurJ/MviN family.</text>
</comment>
<accession>A0ABW8JN06</accession>